<dbReference type="Gene3D" id="2.60.40.790">
    <property type="match status" value="1"/>
</dbReference>
<evidence type="ECO:0000256" key="1">
    <source>
        <dbReference type="PROSITE-ProRule" id="PRU00285"/>
    </source>
</evidence>
<protein>
    <submittedName>
        <fullName evidence="4">Hsp20/alpha crystallin family protein</fullName>
    </submittedName>
</protein>
<dbReference type="CDD" id="cd06464">
    <property type="entry name" value="ACD_sHsps-like"/>
    <property type="match status" value="1"/>
</dbReference>
<comment type="similarity">
    <text evidence="1 2">Belongs to the small heat shock protein (HSP20) family.</text>
</comment>
<sequence length="156" mass="17214">MRLPSLWSRQDIDPFRSLRREMEDAFRIFDTGLPTLSVGAKAPAINVAETVNAIEVTAELPGVEEKDIKVGLEGNRLTIAGEKKEESQRDEKEWHVEERSYGSFYRSMSLPFTPADGAVEAHLDKGVLHVTVKKPAEAASAAKTIEIQAGQPPKQS</sequence>
<feature type="domain" description="SHSP" evidence="3">
    <location>
        <begin position="35"/>
        <end position="150"/>
    </location>
</feature>
<organism evidence="4 5">
    <name type="scientific">Methylocystis rosea</name>
    <dbReference type="NCBI Taxonomy" id="173366"/>
    <lineage>
        <taxon>Bacteria</taxon>
        <taxon>Pseudomonadati</taxon>
        <taxon>Pseudomonadota</taxon>
        <taxon>Alphaproteobacteria</taxon>
        <taxon>Hyphomicrobiales</taxon>
        <taxon>Methylocystaceae</taxon>
        <taxon>Methylocystis</taxon>
    </lineage>
</organism>
<evidence type="ECO:0000259" key="3">
    <source>
        <dbReference type="PROSITE" id="PS01031"/>
    </source>
</evidence>
<evidence type="ECO:0000313" key="5">
    <source>
        <dbReference type="Proteomes" id="UP000273982"/>
    </source>
</evidence>
<dbReference type="PROSITE" id="PS01031">
    <property type="entry name" value="SHSP"/>
    <property type="match status" value="1"/>
</dbReference>
<keyword evidence="4" id="KW-0614">Plasmid</keyword>
<accession>A0A3G8MDC6</accession>
<dbReference type="RefSeq" id="WP_109026938.1">
    <property type="nucleotide sequence ID" value="NZ_CP034088.1"/>
</dbReference>
<dbReference type="AlphaFoldDB" id="A0A3G8MDC6"/>
<dbReference type="InterPro" id="IPR031107">
    <property type="entry name" value="Small_HSP"/>
</dbReference>
<dbReference type="KEGG" id="mros:EHO51_20200"/>
<dbReference type="EMBL" id="CP034088">
    <property type="protein sequence ID" value="AZG79112.1"/>
    <property type="molecule type" value="Genomic_DNA"/>
</dbReference>
<evidence type="ECO:0000313" key="4">
    <source>
        <dbReference type="EMBL" id="AZG79112.1"/>
    </source>
</evidence>
<dbReference type="InterPro" id="IPR002068">
    <property type="entry name" value="A-crystallin/Hsp20_dom"/>
</dbReference>
<dbReference type="Proteomes" id="UP000273982">
    <property type="component" value="Plasmid pGW6_2"/>
</dbReference>
<proteinExistence type="inferred from homology"/>
<gene>
    <name evidence="4" type="ORF">EHO51_20200</name>
</gene>
<dbReference type="SUPFAM" id="SSF49764">
    <property type="entry name" value="HSP20-like chaperones"/>
    <property type="match status" value="1"/>
</dbReference>
<dbReference type="Pfam" id="PF00011">
    <property type="entry name" value="HSP20"/>
    <property type="match status" value="1"/>
</dbReference>
<dbReference type="PANTHER" id="PTHR11527">
    <property type="entry name" value="HEAT-SHOCK PROTEIN 20 FAMILY MEMBER"/>
    <property type="match status" value="1"/>
</dbReference>
<reference evidence="4 5" key="1">
    <citation type="submission" date="2018-11" db="EMBL/GenBank/DDBJ databases">
        <title>Genome squencing of methanotrophic bacteria isolated from alkaline groundwater in Korea.</title>
        <authorList>
            <person name="Nguyen L.N."/>
        </authorList>
    </citation>
    <scope>NUCLEOTIDE SEQUENCE [LARGE SCALE GENOMIC DNA]</scope>
    <source>
        <strain evidence="4 5">GW6</strain>
        <plasmid evidence="5">pgw6_2</plasmid>
    </source>
</reference>
<dbReference type="InterPro" id="IPR008978">
    <property type="entry name" value="HSP20-like_chaperone"/>
</dbReference>
<geneLocation type="plasmid" evidence="5">
    <name>pgw6_2</name>
</geneLocation>
<name>A0A3G8MDC6_9HYPH</name>
<evidence type="ECO:0000256" key="2">
    <source>
        <dbReference type="RuleBase" id="RU003616"/>
    </source>
</evidence>